<gene>
    <name evidence="2" type="ORF">METZ01_LOCUS419069</name>
</gene>
<feature type="transmembrane region" description="Helical" evidence="1">
    <location>
        <begin position="166"/>
        <end position="190"/>
    </location>
</feature>
<feature type="non-terminal residue" evidence="2">
    <location>
        <position position="272"/>
    </location>
</feature>
<evidence type="ECO:0000313" key="2">
    <source>
        <dbReference type="EMBL" id="SVD66215.1"/>
    </source>
</evidence>
<dbReference type="AlphaFoldDB" id="A0A382X6I2"/>
<dbReference type="EMBL" id="UINC01165047">
    <property type="protein sequence ID" value="SVD66215.1"/>
    <property type="molecule type" value="Genomic_DNA"/>
</dbReference>
<keyword evidence="1" id="KW-0812">Transmembrane</keyword>
<feature type="non-terminal residue" evidence="2">
    <location>
        <position position="1"/>
    </location>
</feature>
<evidence type="ECO:0008006" key="3">
    <source>
        <dbReference type="Google" id="ProtNLM"/>
    </source>
</evidence>
<keyword evidence="1" id="KW-0472">Membrane</keyword>
<feature type="transmembrane region" description="Helical" evidence="1">
    <location>
        <begin position="223"/>
        <end position="245"/>
    </location>
</feature>
<sequence length="272" mass="31071">VRRWHGLALLVLKNIESPELNIIDLAYAYFLSFIYSLTTESITITIFLSSVAWVISAFVLLKIMNLFSMSYRNMLIVLILFTFMPSSLINTGSGLREAYQLLFVNLSIYSAVLIYLYRDIRYWFLLVVSLLLVSQLHITFVVFSLFLLSATLISTRLRSVNLDRQFLLRLFLLSIPVYLLISISPLFSLLDMEQGVIASILTYQGGSAATVDRATYKMVIPDMATLGNVFSISMFIIKGFFQYLLEPMPWRMSSPVDAVLMVENSLRVILIY</sequence>
<proteinExistence type="predicted"/>
<protein>
    <recommendedName>
        <fullName evidence="3">Glycosyltransferase RgtA/B/C/D-like domain-containing protein</fullName>
    </recommendedName>
</protein>
<feature type="transmembrane region" description="Helical" evidence="1">
    <location>
        <begin position="124"/>
        <end position="146"/>
    </location>
</feature>
<reference evidence="2" key="1">
    <citation type="submission" date="2018-05" db="EMBL/GenBank/DDBJ databases">
        <authorList>
            <person name="Lanie J.A."/>
            <person name="Ng W.-L."/>
            <person name="Kazmierczak K.M."/>
            <person name="Andrzejewski T.M."/>
            <person name="Davidsen T.M."/>
            <person name="Wayne K.J."/>
            <person name="Tettelin H."/>
            <person name="Glass J.I."/>
            <person name="Rusch D."/>
            <person name="Podicherti R."/>
            <person name="Tsui H.-C.T."/>
            <person name="Winkler M.E."/>
        </authorList>
    </citation>
    <scope>NUCLEOTIDE SEQUENCE</scope>
</reference>
<feature type="transmembrane region" description="Helical" evidence="1">
    <location>
        <begin position="44"/>
        <end position="61"/>
    </location>
</feature>
<accession>A0A382X6I2</accession>
<name>A0A382X6I2_9ZZZZ</name>
<feature type="transmembrane region" description="Helical" evidence="1">
    <location>
        <begin position="98"/>
        <end position="117"/>
    </location>
</feature>
<keyword evidence="1" id="KW-1133">Transmembrane helix</keyword>
<evidence type="ECO:0000256" key="1">
    <source>
        <dbReference type="SAM" id="Phobius"/>
    </source>
</evidence>
<feature type="transmembrane region" description="Helical" evidence="1">
    <location>
        <begin position="73"/>
        <end position="92"/>
    </location>
</feature>
<organism evidence="2">
    <name type="scientific">marine metagenome</name>
    <dbReference type="NCBI Taxonomy" id="408172"/>
    <lineage>
        <taxon>unclassified sequences</taxon>
        <taxon>metagenomes</taxon>
        <taxon>ecological metagenomes</taxon>
    </lineage>
</organism>